<gene>
    <name evidence="3" type="ORF">ACFSXZ_15115</name>
</gene>
<evidence type="ECO:0008006" key="5">
    <source>
        <dbReference type="Google" id="ProtNLM"/>
    </source>
</evidence>
<name>A0ABW5FTB4_9PSEU</name>
<keyword evidence="2" id="KW-1133">Transmembrane helix</keyword>
<dbReference type="Proteomes" id="UP001597417">
    <property type="component" value="Unassembled WGS sequence"/>
</dbReference>
<dbReference type="EMBL" id="JBHUKR010000007">
    <property type="protein sequence ID" value="MFD2417657.1"/>
    <property type="molecule type" value="Genomic_DNA"/>
</dbReference>
<evidence type="ECO:0000313" key="3">
    <source>
        <dbReference type="EMBL" id="MFD2417657.1"/>
    </source>
</evidence>
<keyword evidence="4" id="KW-1185">Reference proteome</keyword>
<feature type="compositionally biased region" description="Polar residues" evidence="1">
    <location>
        <begin position="1"/>
        <end position="11"/>
    </location>
</feature>
<evidence type="ECO:0000256" key="2">
    <source>
        <dbReference type="SAM" id="Phobius"/>
    </source>
</evidence>
<proteinExistence type="predicted"/>
<sequence>MSTESTTTEQAPQAWGDPRPPSPKWSGRKIAVAAAVAVAIAASGAAVIYAGTSSNSAQQSTPAGGIGQGPFPGFAGGFAGDALHGEFTVSSDGGYLTERMQTGTVSASSANSVTVKSEDGYTQTYAIDSATEKQGNLTDGSAVTVIAKVPTGSGTATALSISDADAGPGGAGGFPRGGPPGFGG</sequence>
<protein>
    <recommendedName>
        <fullName evidence="5">DUF5666 domain-containing protein</fullName>
    </recommendedName>
</protein>
<feature type="transmembrane region" description="Helical" evidence="2">
    <location>
        <begin position="30"/>
        <end position="51"/>
    </location>
</feature>
<feature type="region of interest" description="Disordered" evidence="1">
    <location>
        <begin position="1"/>
        <end position="26"/>
    </location>
</feature>
<organism evidence="3 4">
    <name type="scientific">Amycolatopsis pigmentata</name>
    <dbReference type="NCBI Taxonomy" id="450801"/>
    <lineage>
        <taxon>Bacteria</taxon>
        <taxon>Bacillati</taxon>
        <taxon>Actinomycetota</taxon>
        <taxon>Actinomycetes</taxon>
        <taxon>Pseudonocardiales</taxon>
        <taxon>Pseudonocardiaceae</taxon>
        <taxon>Amycolatopsis</taxon>
    </lineage>
</organism>
<dbReference type="RefSeq" id="WP_378265589.1">
    <property type="nucleotide sequence ID" value="NZ_JBHUKR010000007.1"/>
</dbReference>
<comment type="caution">
    <text evidence="3">The sequence shown here is derived from an EMBL/GenBank/DDBJ whole genome shotgun (WGS) entry which is preliminary data.</text>
</comment>
<feature type="compositionally biased region" description="Gly residues" evidence="1">
    <location>
        <begin position="167"/>
        <end position="184"/>
    </location>
</feature>
<reference evidence="4" key="1">
    <citation type="journal article" date="2019" name="Int. J. Syst. Evol. Microbiol.">
        <title>The Global Catalogue of Microorganisms (GCM) 10K type strain sequencing project: providing services to taxonomists for standard genome sequencing and annotation.</title>
        <authorList>
            <consortium name="The Broad Institute Genomics Platform"/>
            <consortium name="The Broad Institute Genome Sequencing Center for Infectious Disease"/>
            <person name="Wu L."/>
            <person name="Ma J."/>
        </authorList>
    </citation>
    <scope>NUCLEOTIDE SEQUENCE [LARGE SCALE GENOMIC DNA]</scope>
    <source>
        <strain evidence="4">CGMCC 4.7645</strain>
    </source>
</reference>
<keyword evidence="2" id="KW-0812">Transmembrane</keyword>
<keyword evidence="2" id="KW-0472">Membrane</keyword>
<accession>A0ABW5FTB4</accession>
<evidence type="ECO:0000256" key="1">
    <source>
        <dbReference type="SAM" id="MobiDB-lite"/>
    </source>
</evidence>
<feature type="region of interest" description="Disordered" evidence="1">
    <location>
        <begin position="156"/>
        <end position="184"/>
    </location>
</feature>
<evidence type="ECO:0000313" key="4">
    <source>
        <dbReference type="Proteomes" id="UP001597417"/>
    </source>
</evidence>